<dbReference type="PANTHER" id="PTHR38683">
    <property type="entry name" value="CHORISMATE PYRUVATE-LYASE"/>
    <property type="match status" value="1"/>
</dbReference>
<feature type="binding site" evidence="5">
    <location>
        <position position="113"/>
    </location>
    <ligand>
        <name>substrate</name>
    </ligand>
</feature>
<dbReference type="Proteomes" id="UP001597158">
    <property type="component" value="Unassembled WGS sequence"/>
</dbReference>
<feature type="binding site" evidence="5">
    <location>
        <position position="178"/>
    </location>
    <ligand>
        <name>substrate</name>
    </ligand>
</feature>
<feature type="binding site" evidence="5">
    <location>
        <position position="75"/>
    </location>
    <ligand>
        <name>substrate</name>
    </ligand>
</feature>
<comment type="caution">
    <text evidence="6">The sequence shown here is derived from an EMBL/GenBank/DDBJ whole genome shotgun (WGS) entry which is preliminary data.</text>
</comment>
<dbReference type="GO" id="GO:0016829">
    <property type="term" value="F:lyase activity"/>
    <property type="evidence" value="ECO:0007669"/>
    <property type="project" value="UniProtKB-KW"/>
</dbReference>
<protein>
    <recommendedName>
        <fullName evidence="5">Probable chorismate pyruvate-lyase</fullName>
        <shortName evidence="5">CL</shortName>
        <shortName evidence="5">CPL</shortName>
        <ecNumber evidence="5">4.1.3.40</ecNumber>
    </recommendedName>
</protein>
<dbReference type="EC" id="4.1.3.40" evidence="5"/>
<evidence type="ECO:0000256" key="3">
    <source>
        <dbReference type="ARBA" id="ARBA00023239"/>
    </source>
</evidence>
<keyword evidence="1 5" id="KW-0963">Cytoplasm</keyword>
<comment type="pathway">
    <text evidence="5">Cofactor biosynthesis; ubiquinone biosynthesis.</text>
</comment>
<dbReference type="EMBL" id="JBHTMC010000002">
    <property type="protein sequence ID" value="MFD1262469.1"/>
    <property type="molecule type" value="Genomic_DNA"/>
</dbReference>
<comment type="subcellular location">
    <subcellularLocation>
        <location evidence="5">Cytoplasm</location>
    </subcellularLocation>
</comment>
<keyword evidence="3 5" id="KW-0456">Lyase</keyword>
<evidence type="ECO:0000313" key="7">
    <source>
        <dbReference type="Proteomes" id="UP001597158"/>
    </source>
</evidence>
<dbReference type="SUPFAM" id="SSF64288">
    <property type="entry name" value="Chorismate lyase-like"/>
    <property type="match status" value="1"/>
</dbReference>
<dbReference type="InterPro" id="IPR007440">
    <property type="entry name" value="Chorismate--pyruvate_lyase"/>
</dbReference>
<reference evidence="7" key="1">
    <citation type="journal article" date="2019" name="Int. J. Syst. Evol. Microbiol.">
        <title>The Global Catalogue of Microorganisms (GCM) 10K type strain sequencing project: providing services to taxonomists for standard genome sequencing and annotation.</title>
        <authorList>
            <consortium name="The Broad Institute Genomics Platform"/>
            <consortium name="The Broad Institute Genome Sequencing Center for Infectious Disease"/>
            <person name="Wu L."/>
            <person name="Ma J."/>
        </authorList>
    </citation>
    <scope>NUCLEOTIDE SEQUENCE [LARGE SCALE GENOMIC DNA]</scope>
    <source>
        <strain evidence="7">CCUG 48884</strain>
    </source>
</reference>
<evidence type="ECO:0000256" key="4">
    <source>
        <dbReference type="ARBA" id="ARBA00023317"/>
    </source>
</evidence>
<gene>
    <name evidence="5" type="primary">ubiC</name>
    <name evidence="6" type="ORF">ACFQ4M_02665</name>
</gene>
<keyword evidence="2 5" id="KW-0831">Ubiquinone biosynthesis</keyword>
<dbReference type="RefSeq" id="WP_277831301.1">
    <property type="nucleotide sequence ID" value="NZ_JARQZE010000003.1"/>
</dbReference>
<proteinExistence type="inferred from homology"/>
<comment type="caution">
    <text evidence="5">Lacks conserved residue(s) required for the propagation of feature annotation.</text>
</comment>
<comment type="similarity">
    <text evidence="5">Belongs to the UbiC family.</text>
</comment>
<sequence length="189" mass="21034">MRTRIHHETWHPVPPRATLPPLLRPWLTDPASLTARIKARCGRFAVRVLRQGLGQAQRDEAAVLGLRPGERVWVREVLLMADGRPVVFARSLLPRANVRGAWNLFHGLGARPLGAALFADPAIARSPLTCARLDRRDARYHRASAVLASTASAGVLGHDLWGRRSLFRLHGRALMVSEFFLPAIFDLPQ</sequence>
<dbReference type="Pfam" id="PF04345">
    <property type="entry name" value="Chor_lyase"/>
    <property type="match status" value="1"/>
</dbReference>
<accession>A0ABW3W9G4</accession>
<comment type="function">
    <text evidence="5">Removes the pyruvyl group from chorismate, with concomitant aromatization of the ring, to provide 4-hydroxybenzoate (4HB) for the ubiquinone pathway.</text>
</comment>
<keyword evidence="7" id="KW-1185">Reference proteome</keyword>
<dbReference type="PANTHER" id="PTHR38683:SF1">
    <property type="entry name" value="CHORISMATE PYRUVATE-LYASE"/>
    <property type="match status" value="1"/>
</dbReference>
<dbReference type="Gene3D" id="3.40.1410.10">
    <property type="entry name" value="Chorismate lyase-like"/>
    <property type="match status" value="1"/>
</dbReference>
<evidence type="ECO:0000256" key="1">
    <source>
        <dbReference type="ARBA" id="ARBA00022490"/>
    </source>
</evidence>
<dbReference type="HAMAP" id="MF_01632">
    <property type="entry name" value="UbiC"/>
    <property type="match status" value="1"/>
</dbReference>
<evidence type="ECO:0000256" key="5">
    <source>
        <dbReference type="HAMAP-Rule" id="MF_01632"/>
    </source>
</evidence>
<dbReference type="InterPro" id="IPR028978">
    <property type="entry name" value="Chorismate_lyase_/UTRA_dom_sf"/>
</dbReference>
<comment type="catalytic activity">
    <reaction evidence="5">
        <text>chorismate = 4-hydroxybenzoate + pyruvate</text>
        <dbReference type="Rhea" id="RHEA:16505"/>
        <dbReference type="ChEBI" id="CHEBI:15361"/>
        <dbReference type="ChEBI" id="CHEBI:17879"/>
        <dbReference type="ChEBI" id="CHEBI:29748"/>
        <dbReference type="EC" id="4.1.3.40"/>
    </reaction>
</comment>
<keyword evidence="4 5" id="KW-0670">Pyruvate</keyword>
<evidence type="ECO:0000313" key="6">
    <source>
        <dbReference type="EMBL" id="MFD1262469.1"/>
    </source>
</evidence>
<organism evidence="6 7">
    <name type="scientific">Thauera mechernichensis</name>
    <dbReference type="NCBI Taxonomy" id="82788"/>
    <lineage>
        <taxon>Bacteria</taxon>
        <taxon>Pseudomonadati</taxon>
        <taxon>Pseudomonadota</taxon>
        <taxon>Betaproteobacteria</taxon>
        <taxon>Rhodocyclales</taxon>
        <taxon>Zoogloeaceae</taxon>
        <taxon>Thauera</taxon>
    </lineage>
</organism>
<evidence type="ECO:0000256" key="2">
    <source>
        <dbReference type="ARBA" id="ARBA00022688"/>
    </source>
</evidence>
<name>A0ABW3W9G4_9RHOO</name>